<gene>
    <name evidence="2" type="ORF">DDB_G0284191</name>
</gene>
<comment type="caution">
    <text evidence="2">The sequence shown here is derived from an EMBL/GenBank/DDBJ whole genome shotgun (WGS) entry which is preliminary data.</text>
</comment>
<evidence type="ECO:0000259" key="1">
    <source>
        <dbReference type="Pfam" id="PF19263"/>
    </source>
</evidence>
<dbReference type="EMBL" id="AAFI02000064">
    <property type="protein sequence ID" value="EAL65284.1"/>
    <property type="molecule type" value="Genomic_DNA"/>
</dbReference>
<accession>Q54Q10</accession>
<dbReference type="InParanoid" id="Q54Q10"/>
<dbReference type="PaxDb" id="44689-DDB0185885"/>
<dbReference type="InterPro" id="IPR045455">
    <property type="entry name" value="NrS-1_pol-like_helicase"/>
</dbReference>
<evidence type="ECO:0000313" key="3">
    <source>
        <dbReference type="Proteomes" id="UP000002195"/>
    </source>
</evidence>
<dbReference type="Gene3D" id="3.40.50.300">
    <property type="entry name" value="P-loop containing nucleotide triphosphate hydrolases"/>
    <property type="match status" value="1"/>
</dbReference>
<dbReference type="HOGENOM" id="CLU_377873_0_0_1"/>
<organism evidence="2 3">
    <name type="scientific">Dictyostelium discoideum</name>
    <name type="common">Social amoeba</name>
    <dbReference type="NCBI Taxonomy" id="44689"/>
    <lineage>
        <taxon>Eukaryota</taxon>
        <taxon>Amoebozoa</taxon>
        <taxon>Evosea</taxon>
        <taxon>Eumycetozoa</taxon>
        <taxon>Dictyostelia</taxon>
        <taxon>Dictyosteliales</taxon>
        <taxon>Dictyosteliaceae</taxon>
        <taxon>Dictyostelium</taxon>
    </lineage>
</organism>
<dbReference type="SUPFAM" id="SSF52540">
    <property type="entry name" value="P-loop containing nucleoside triphosphate hydrolases"/>
    <property type="match status" value="1"/>
</dbReference>
<dbReference type="AlphaFoldDB" id="Q54Q10"/>
<feature type="domain" description="NrS-1 polymerase-like helicase" evidence="1">
    <location>
        <begin position="326"/>
        <end position="419"/>
    </location>
</feature>
<keyword evidence="3" id="KW-1185">Reference proteome</keyword>
<dbReference type="GeneID" id="8624464"/>
<dbReference type="STRING" id="44689.Q54Q10"/>
<proteinExistence type="predicted"/>
<dbReference type="KEGG" id="ddi:DDB_G0284191"/>
<dbReference type="RefSeq" id="XP_638635.1">
    <property type="nucleotide sequence ID" value="XM_633543.1"/>
</dbReference>
<name>Q54Q10_DICDI</name>
<dbReference type="dictyBase" id="DDB_G0284191"/>
<evidence type="ECO:0000313" key="2">
    <source>
        <dbReference type="EMBL" id="EAL65284.1"/>
    </source>
</evidence>
<reference evidence="2 3" key="1">
    <citation type="journal article" date="2005" name="Nature">
        <title>The genome of the social amoeba Dictyostelium discoideum.</title>
        <authorList>
            <consortium name="The Dictyostelium discoideum Sequencing Consortium"/>
            <person name="Eichinger L."/>
            <person name="Pachebat J.A."/>
            <person name="Glockner G."/>
            <person name="Rajandream M.A."/>
            <person name="Sucgang R."/>
            <person name="Berriman M."/>
            <person name="Song J."/>
            <person name="Olsen R."/>
            <person name="Szafranski K."/>
            <person name="Xu Q."/>
            <person name="Tunggal B."/>
            <person name="Kummerfeld S."/>
            <person name="Madera M."/>
            <person name="Konfortov B.A."/>
            <person name="Rivero F."/>
            <person name="Bankier A.T."/>
            <person name="Lehmann R."/>
            <person name="Hamlin N."/>
            <person name="Davies R."/>
            <person name="Gaudet P."/>
            <person name="Fey P."/>
            <person name="Pilcher K."/>
            <person name="Chen G."/>
            <person name="Saunders D."/>
            <person name="Sodergren E."/>
            <person name="Davis P."/>
            <person name="Kerhornou A."/>
            <person name="Nie X."/>
            <person name="Hall N."/>
            <person name="Anjard C."/>
            <person name="Hemphill L."/>
            <person name="Bason N."/>
            <person name="Farbrother P."/>
            <person name="Desany B."/>
            <person name="Just E."/>
            <person name="Morio T."/>
            <person name="Rost R."/>
            <person name="Churcher C."/>
            <person name="Cooper J."/>
            <person name="Haydock S."/>
            <person name="van Driessche N."/>
            <person name="Cronin A."/>
            <person name="Goodhead I."/>
            <person name="Muzny D."/>
            <person name="Mourier T."/>
            <person name="Pain A."/>
            <person name="Lu M."/>
            <person name="Harper D."/>
            <person name="Lindsay R."/>
            <person name="Hauser H."/>
            <person name="James K."/>
            <person name="Quiles M."/>
            <person name="Madan Babu M."/>
            <person name="Saito T."/>
            <person name="Buchrieser C."/>
            <person name="Wardroper A."/>
            <person name="Felder M."/>
            <person name="Thangavelu M."/>
            <person name="Johnson D."/>
            <person name="Knights A."/>
            <person name="Loulseged H."/>
            <person name="Mungall K."/>
            <person name="Oliver K."/>
            <person name="Price C."/>
            <person name="Quail M.A."/>
            <person name="Urushihara H."/>
            <person name="Hernandez J."/>
            <person name="Rabbinowitsch E."/>
            <person name="Steffen D."/>
            <person name="Sanders M."/>
            <person name="Ma J."/>
            <person name="Kohara Y."/>
            <person name="Sharp S."/>
            <person name="Simmonds M."/>
            <person name="Spiegler S."/>
            <person name="Tivey A."/>
            <person name="Sugano S."/>
            <person name="White B."/>
            <person name="Walker D."/>
            <person name="Woodward J."/>
            <person name="Winckler T."/>
            <person name="Tanaka Y."/>
            <person name="Shaulsky G."/>
            <person name="Schleicher M."/>
            <person name="Weinstock G."/>
            <person name="Rosenthal A."/>
            <person name="Cox E.C."/>
            <person name="Chisholm R.L."/>
            <person name="Gibbs R."/>
            <person name="Loomis W.F."/>
            <person name="Platzer M."/>
            <person name="Kay R.R."/>
            <person name="Williams J."/>
            <person name="Dear P.H."/>
            <person name="Noegel A.A."/>
            <person name="Barrell B."/>
            <person name="Kuspa A."/>
        </authorList>
    </citation>
    <scope>NUCLEOTIDE SEQUENCE [LARGE SCALE GENOMIC DNA]</scope>
    <source>
        <strain evidence="2 3">AX4</strain>
    </source>
</reference>
<dbReference type="InterPro" id="IPR027417">
    <property type="entry name" value="P-loop_NTPase"/>
</dbReference>
<dbReference type="Pfam" id="PF19263">
    <property type="entry name" value="DUF5906"/>
    <property type="match status" value="1"/>
</dbReference>
<dbReference type="Proteomes" id="UP000002195">
    <property type="component" value="Unassembled WGS sequence"/>
</dbReference>
<sequence length="734" mass="84466">MSNKRARIEDRVNFLKEEKFNKPYNVGFNLDPNNGEEEYFDIDTKRAITMVETALCTCKIDVSIAVFTILKILSLKFVFNTSENKFFVKTIGFKDKNTGNVSYVLEEINESTIKNILGLNDGISNNKLESVPTEPMTDNMIYDVDLVTDLGLNRIKFGLAIEVMEYFKDSENYYYPTGRCGYTYSEWEEIFIRCHLKSNYKESTKSIDILGFFRSSTLGYRVNNLIYEPHGALDQCEIVDGLDEWSGAFNQFTGFHPESFEPRRDEIDDLGLKVGWRNDKNIMKILFHIYVVWCDSYVPLFQYVLSWFTISLFAPNTKLSKHLVIFGQQGCGKSLPTRVLLKLFSDKNSFFANSAEDVLGHFNHHLNGRLFVAVDELSPKYLERERFKSLLTGREMVITQKYKGKKKEINRLRFICCTTSNKIQKGQSCVQLLVCSPVAVGQTNYFKNLHNSIENFDVKLFTRMLFDVSLDNFGNGGVEISNPSINAYSTTSNVIRSNRNDNQDDSVSLYINKFLMSCILDGGILRDENNNYHWPSRLPISKITERFNQWISDTYPSSNEVNGELVASEKSPQRLVCENIITSNNLITYIYQAGGFKYLYTTSGNRSSISLSSNEYQFVYEFLNKNISLFTPKQIDTLCERYLSLGISEPNELISHLTLTKQKRVNPFEEIDTHVFEVIEHIHKSFLRTNGDSTYFKGWGDEVDPILNVEVPGTMLLNDPFIKTHREFLSSQIN</sequence>
<protein>
    <recommendedName>
        <fullName evidence="1">NrS-1 polymerase-like helicase domain-containing protein</fullName>
    </recommendedName>
</protein>
<dbReference type="VEuPathDB" id="AmoebaDB:DDB_G0284191"/>